<accession>A0A8S4S6Y1</accession>
<comment type="caution">
    <text evidence="3">The sequence shown here is derived from an EMBL/GenBank/DDBJ whole genome shotgun (WGS) entry which is preliminary data.</text>
</comment>
<dbReference type="AlphaFoldDB" id="A0A8S4S6Y1"/>
<evidence type="ECO:0000256" key="2">
    <source>
        <dbReference type="SAM" id="SignalP"/>
    </source>
</evidence>
<reference evidence="3" key="1">
    <citation type="submission" date="2022-03" db="EMBL/GenBank/DDBJ databases">
        <authorList>
            <person name="Lindestad O."/>
        </authorList>
    </citation>
    <scope>NUCLEOTIDE SEQUENCE</scope>
</reference>
<gene>
    <name evidence="3" type="primary">jg12378</name>
    <name evidence="3" type="ORF">PAEG_LOCUS23368</name>
</gene>
<feature type="compositionally biased region" description="Gly residues" evidence="1">
    <location>
        <begin position="79"/>
        <end position="88"/>
    </location>
</feature>
<organism evidence="3 4">
    <name type="scientific">Pararge aegeria aegeria</name>
    <dbReference type="NCBI Taxonomy" id="348720"/>
    <lineage>
        <taxon>Eukaryota</taxon>
        <taxon>Metazoa</taxon>
        <taxon>Ecdysozoa</taxon>
        <taxon>Arthropoda</taxon>
        <taxon>Hexapoda</taxon>
        <taxon>Insecta</taxon>
        <taxon>Pterygota</taxon>
        <taxon>Neoptera</taxon>
        <taxon>Endopterygota</taxon>
        <taxon>Lepidoptera</taxon>
        <taxon>Glossata</taxon>
        <taxon>Ditrysia</taxon>
        <taxon>Papilionoidea</taxon>
        <taxon>Nymphalidae</taxon>
        <taxon>Satyrinae</taxon>
        <taxon>Satyrini</taxon>
        <taxon>Parargina</taxon>
        <taxon>Pararge</taxon>
    </lineage>
</organism>
<keyword evidence="2" id="KW-0732">Signal</keyword>
<dbReference type="Proteomes" id="UP000838756">
    <property type="component" value="Unassembled WGS sequence"/>
</dbReference>
<protein>
    <submittedName>
        <fullName evidence="3">Jg12378 protein</fullName>
    </submittedName>
</protein>
<proteinExistence type="predicted"/>
<feature type="region of interest" description="Disordered" evidence="1">
    <location>
        <begin position="25"/>
        <end position="106"/>
    </location>
</feature>
<evidence type="ECO:0000313" key="3">
    <source>
        <dbReference type="EMBL" id="CAH2258563.1"/>
    </source>
</evidence>
<feature type="compositionally biased region" description="Gly residues" evidence="1">
    <location>
        <begin position="45"/>
        <end position="66"/>
    </location>
</feature>
<feature type="compositionally biased region" description="Low complexity" evidence="1">
    <location>
        <begin position="34"/>
        <end position="44"/>
    </location>
</feature>
<feature type="chain" id="PRO_5035906012" evidence="2">
    <location>
        <begin position="22"/>
        <end position="131"/>
    </location>
</feature>
<dbReference type="EMBL" id="CAKXAJ010026147">
    <property type="protein sequence ID" value="CAH2258563.1"/>
    <property type="molecule type" value="Genomic_DNA"/>
</dbReference>
<keyword evidence="4" id="KW-1185">Reference proteome</keyword>
<name>A0A8S4S6Y1_9NEOP</name>
<feature type="signal peptide" evidence="2">
    <location>
        <begin position="1"/>
        <end position="21"/>
    </location>
</feature>
<evidence type="ECO:0000256" key="1">
    <source>
        <dbReference type="SAM" id="MobiDB-lite"/>
    </source>
</evidence>
<sequence length="131" mass="12990">MTLKITFSVIVLVCLIQIINCGLESRSTDSEKPSGGSPKTDGSGTDSGGGSTTGGKTGSENGGKGDSGACSKCASGNKGADGAGAGDKGGSETDGEGGSEKSDPIKEIKSKLDNLFKKWFSSFGLKSRSSG</sequence>
<evidence type="ECO:0000313" key="4">
    <source>
        <dbReference type="Proteomes" id="UP000838756"/>
    </source>
</evidence>